<organism evidence="2 3">
    <name type="scientific">Branchiibius cervicis</name>
    <dbReference type="NCBI Taxonomy" id="908252"/>
    <lineage>
        <taxon>Bacteria</taxon>
        <taxon>Bacillati</taxon>
        <taxon>Actinomycetota</taxon>
        <taxon>Actinomycetes</taxon>
        <taxon>Micrococcales</taxon>
        <taxon>Dermacoccaceae</taxon>
        <taxon>Branchiibius</taxon>
    </lineage>
</organism>
<keyword evidence="3" id="KW-1185">Reference proteome</keyword>
<reference evidence="3" key="1">
    <citation type="journal article" date="2019" name="Int. J. Syst. Evol. Microbiol.">
        <title>The Global Catalogue of Microorganisms (GCM) 10K type strain sequencing project: providing services to taxonomists for standard genome sequencing and annotation.</title>
        <authorList>
            <consortium name="The Broad Institute Genomics Platform"/>
            <consortium name="The Broad Institute Genome Sequencing Center for Infectious Disease"/>
            <person name="Wu L."/>
            <person name="Ma J."/>
        </authorList>
    </citation>
    <scope>NUCLEOTIDE SEQUENCE [LARGE SCALE GENOMIC DNA]</scope>
    <source>
        <strain evidence="3">NBRC 106593</strain>
    </source>
</reference>
<dbReference type="EMBL" id="JBHSWJ010000002">
    <property type="protein sequence ID" value="MFC6713521.1"/>
    <property type="molecule type" value="Genomic_DNA"/>
</dbReference>
<evidence type="ECO:0008006" key="4">
    <source>
        <dbReference type="Google" id="ProtNLM"/>
    </source>
</evidence>
<dbReference type="Proteomes" id="UP001596356">
    <property type="component" value="Unassembled WGS sequence"/>
</dbReference>
<feature type="region of interest" description="Disordered" evidence="1">
    <location>
        <begin position="1"/>
        <end position="31"/>
    </location>
</feature>
<sequence length="71" mass="7744">MSESWTWTYEDAAGAPVTDPTLPRTSYPTQSDAESWLGETWQELRAQGVNSVTLYLDGAKVYGPMGLTDGS</sequence>
<gene>
    <name evidence="2" type="ORF">ACFQBT_06605</name>
</gene>
<dbReference type="RefSeq" id="WP_377821341.1">
    <property type="nucleotide sequence ID" value="NZ_JBHSWJ010000002.1"/>
</dbReference>
<accession>A0ABW2ARH3</accession>
<proteinExistence type="predicted"/>
<name>A0ABW2ARH3_9MICO</name>
<protein>
    <recommendedName>
        <fullName evidence="4">Mtc1 family protein</fullName>
    </recommendedName>
</protein>
<evidence type="ECO:0000313" key="3">
    <source>
        <dbReference type="Proteomes" id="UP001596356"/>
    </source>
</evidence>
<evidence type="ECO:0000256" key="1">
    <source>
        <dbReference type="SAM" id="MobiDB-lite"/>
    </source>
</evidence>
<comment type="caution">
    <text evidence="2">The sequence shown here is derived from an EMBL/GenBank/DDBJ whole genome shotgun (WGS) entry which is preliminary data.</text>
</comment>
<evidence type="ECO:0000313" key="2">
    <source>
        <dbReference type="EMBL" id="MFC6713521.1"/>
    </source>
</evidence>